<evidence type="ECO:0000256" key="1">
    <source>
        <dbReference type="SAM" id="Phobius"/>
    </source>
</evidence>
<evidence type="ECO:0000259" key="2">
    <source>
        <dbReference type="Pfam" id="PF25842"/>
    </source>
</evidence>
<reference evidence="3 4" key="1">
    <citation type="submission" date="2020-08" db="EMBL/GenBank/DDBJ databases">
        <title>A Genomic Blueprint of the Chicken Gut Microbiome.</title>
        <authorList>
            <person name="Gilroy R."/>
            <person name="Ravi A."/>
            <person name="Getino M."/>
            <person name="Pursley I."/>
            <person name="Horton D.L."/>
            <person name="Alikhan N.-F."/>
            <person name="Baker D."/>
            <person name="Gharbi K."/>
            <person name="Hall N."/>
            <person name="Watson M."/>
            <person name="Adriaenssens E.M."/>
            <person name="Foster-Nyarko E."/>
            <person name="Jarju S."/>
            <person name="Secka A."/>
            <person name="Antonio M."/>
            <person name="Oren A."/>
            <person name="Chaudhuri R."/>
            <person name="La Ragione R.M."/>
            <person name="Hildebrand F."/>
            <person name="Pallen M.J."/>
        </authorList>
    </citation>
    <scope>NUCLEOTIDE SEQUENCE [LARGE SCALE GENOMIC DNA]</scope>
    <source>
        <strain evidence="3 4">Sa1YVA6</strain>
    </source>
</reference>
<feature type="domain" description="Membrane protein NfeD2 N-terminal transmembrane" evidence="2">
    <location>
        <begin position="5"/>
        <end position="98"/>
    </location>
</feature>
<evidence type="ECO:0000313" key="3">
    <source>
        <dbReference type="EMBL" id="MBD8031909.1"/>
    </source>
</evidence>
<keyword evidence="1" id="KW-0472">Membrane</keyword>
<feature type="transmembrane region" description="Helical" evidence="1">
    <location>
        <begin position="6"/>
        <end position="28"/>
    </location>
</feature>
<keyword evidence="1" id="KW-0812">Transmembrane</keyword>
<dbReference type="Gene3D" id="2.40.50.140">
    <property type="entry name" value="Nucleic acid-binding proteins"/>
    <property type="match status" value="1"/>
</dbReference>
<keyword evidence="1" id="KW-1133">Transmembrane helix</keyword>
<protein>
    <recommendedName>
        <fullName evidence="2">Membrane protein NfeD2 N-terminal transmembrane domain-containing protein</fullName>
    </recommendedName>
</protein>
<accession>A0ABR8XIZ4</accession>
<gene>
    <name evidence="3" type="ORF">H9632_02430</name>
</gene>
<evidence type="ECO:0000313" key="4">
    <source>
        <dbReference type="Proteomes" id="UP000600565"/>
    </source>
</evidence>
<dbReference type="InterPro" id="IPR058653">
    <property type="entry name" value="NfeD2_TM"/>
</dbReference>
<dbReference type="EMBL" id="JACSPW010000001">
    <property type="protein sequence ID" value="MBD8031909.1"/>
    <property type="molecule type" value="Genomic_DNA"/>
</dbReference>
<dbReference type="RefSeq" id="WP_191702523.1">
    <property type="nucleotide sequence ID" value="NZ_JACSPW010000001.1"/>
</dbReference>
<feature type="transmembrane region" description="Helical" evidence="1">
    <location>
        <begin position="66"/>
        <end position="90"/>
    </location>
</feature>
<dbReference type="InterPro" id="IPR012340">
    <property type="entry name" value="NA-bd_OB-fold"/>
</dbReference>
<feature type="transmembrane region" description="Helical" evidence="1">
    <location>
        <begin position="40"/>
        <end position="60"/>
    </location>
</feature>
<sequence length="176" mass="19515">MFGYSIETIYLTILIVIGCCTILYLFFADFADVSIDGLPFLDPAVILSFITFTSAAGYIFERFTGFTSFIILIIAFIIACLLTALLYYFLLVPLRSAEVSLAYTDESLEGQAGKVIVPVPLDGFGEIVIESANGIISKRAASFHHVEIPYDTKVLIIEMRNGTAMVAVYEKEEFQF</sequence>
<organism evidence="3 4">
    <name type="scientific">Solibacillus merdavium</name>
    <dbReference type="NCBI Taxonomy" id="2762218"/>
    <lineage>
        <taxon>Bacteria</taxon>
        <taxon>Bacillati</taxon>
        <taxon>Bacillota</taxon>
        <taxon>Bacilli</taxon>
        <taxon>Bacillales</taxon>
        <taxon>Caryophanaceae</taxon>
        <taxon>Solibacillus</taxon>
    </lineage>
</organism>
<name>A0ABR8XIZ4_9BACL</name>
<dbReference type="Proteomes" id="UP000600565">
    <property type="component" value="Unassembled WGS sequence"/>
</dbReference>
<proteinExistence type="predicted"/>
<dbReference type="Pfam" id="PF25842">
    <property type="entry name" value="NfeD_TM"/>
    <property type="match status" value="1"/>
</dbReference>
<comment type="caution">
    <text evidence="3">The sequence shown here is derived from an EMBL/GenBank/DDBJ whole genome shotgun (WGS) entry which is preliminary data.</text>
</comment>
<keyword evidence="4" id="KW-1185">Reference proteome</keyword>